<dbReference type="GO" id="GO:0003677">
    <property type="term" value="F:DNA binding"/>
    <property type="evidence" value="ECO:0007669"/>
    <property type="project" value="InterPro"/>
</dbReference>
<dbReference type="GO" id="GO:0015074">
    <property type="term" value="P:DNA integration"/>
    <property type="evidence" value="ECO:0007669"/>
    <property type="project" value="InterPro"/>
</dbReference>
<dbReference type="Gene3D" id="1.10.443.10">
    <property type="entry name" value="Intergrase catalytic core"/>
    <property type="match status" value="1"/>
</dbReference>
<dbReference type="Proteomes" id="UP001140979">
    <property type="component" value="Unassembled WGS sequence"/>
</dbReference>
<name>A0A9X4EX07_9VIBR</name>
<proteinExistence type="predicted"/>
<dbReference type="EMBL" id="JAKNBA010000045">
    <property type="protein sequence ID" value="MDE1243924.1"/>
    <property type="molecule type" value="Genomic_DNA"/>
</dbReference>
<keyword evidence="1" id="KW-0233">DNA recombination</keyword>
<dbReference type="AlphaFoldDB" id="A0A9X4EX07"/>
<organism evidence="2 3">
    <name type="scientific">Vibrio aestuarianus</name>
    <dbReference type="NCBI Taxonomy" id="28171"/>
    <lineage>
        <taxon>Bacteria</taxon>
        <taxon>Pseudomonadati</taxon>
        <taxon>Pseudomonadota</taxon>
        <taxon>Gammaproteobacteria</taxon>
        <taxon>Vibrionales</taxon>
        <taxon>Vibrionaceae</taxon>
        <taxon>Vibrio</taxon>
    </lineage>
</organism>
<gene>
    <name evidence="2" type="ORF">L9W94_17625</name>
</gene>
<evidence type="ECO:0000313" key="3">
    <source>
        <dbReference type="Proteomes" id="UP001140979"/>
    </source>
</evidence>
<dbReference type="RefSeq" id="WP_274683811.1">
    <property type="nucleotide sequence ID" value="NZ_JAKNBA010000045.1"/>
</dbReference>
<dbReference type="GO" id="GO:0006310">
    <property type="term" value="P:DNA recombination"/>
    <property type="evidence" value="ECO:0007669"/>
    <property type="project" value="UniProtKB-KW"/>
</dbReference>
<sequence length="686" mass="78232">MVKKQHLEHLQLINQYWQDVFSNLLLLNKTDSDEFVDDISPYIVQLATLPVSKKSVFRDMLWDFDEDTSNRAPSVSISKVQLDFSDYSHIPLGVITELKCLFLSIYSSPKEFGNKKNELKPNTLIAPFKNGLRFLNFVFSQVERRLGKEYIQEQCHKLGDITLLDFEEAAKRTKLKIVSKKRNPTSYKIFFDYLGSHKTKESIGIKCDADYEAIKKAYKENSNKNNNQKIEKLPYLETKNFDLALKRASFNIVSFLKSVDEKVNDPVIEQHYEILASTYEEFKYSKQKFEDYGAYRLNKQGYSLVDINTTFPDNHISKLDCSVQLTREQITYILQKKLCFTEPLRIAINKAYYSALWVIGTLMGARPNVYSDLKISGCLDLEDKTIVSEEHKGRDNRWNLFNDRWIAIPIMIDAIKVVELIGGKVFQNTYVFANTFTLMPDETNTPMGNLTHIVEKSFSVLMGVSSKDINSKLNGYVFRHSLAHQLYRADVGLPVISYQLKHIVSATEALARKGKVSQTTLGYGGIANQLISVEGKSIDFRHEAELEAVKANFDPNGKYMGGKADEHLSKIKKFFNGCMEAGYSEEEIYEAMVKQGLAIINVGSGYCFGGVEDFDETLPCIGGLRCNPVRCHNAVVTKANAPRWREIYLSNIKLVGAEGYEDRQDQIAEAIEESKRVLEYLGEELI</sequence>
<reference evidence="2" key="1">
    <citation type="submission" date="2022-02" db="EMBL/GenBank/DDBJ databases">
        <title>Emergence and expansion in Europe of a Vibrio aestuarianus clonal complex pathogenic for oysters.</title>
        <authorList>
            <person name="Mesnil A."/>
            <person name="Travers M.-A."/>
        </authorList>
    </citation>
    <scope>NUCLEOTIDE SEQUENCE</scope>
    <source>
        <strain evidence="2">19_064_11T1</strain>
    </source>
</reference>
<dbReference type="SUPFAM" id="SSF56349">
    <property type="entry name" value="DNA breaking-rejoining enzymes"/>
    <property type="match status" value="1"/>
</dbReference>
<protein>
    <submittedName>
        <fullName evidence="2">Site-specific integrase</fullName>
    </submittedName>
</protein>
<dbReference type="InterPro" id="IPR013762">
    <property type="entry name" value="Integrase-like_cat_sf"/>
</dbReference>
<dbReference type="InterPro" id="IPR011010">
    <property type="entry name" value="DNA_brk_join_enz"/>
</dbReference>
<evidence type="ECO:0000256" key="1">
    <source>
        <dbReference type="ARBA" id="ARBA00023172"/>
    </source>
</evidence>
<accession>A0A9X4EX07</accession>
<comment type="caution">
    <text evidence="2">The sequence shown here is derived from an EMBL/GenBank/DDBJ whole genome shotgun (WGS) entry which is preliminary data.</text>
</comment>
<evidence type="ECO:0000313" key="2">
    <source>
        <dbReference type="EMBL" id="MDE1243924.1"/>
    </source>
</evidence>